<evidence type="ECO:0000256" key="3">
    <source>
        <dbReference type="PROSITE-ProRule" id="PRU00742"/>
    </source>
</evidence>
<dbReference type="InterPro" id="IPR023696">
    <property type="entry name" value="Ureohydrolase_dom_sf"/>
</dbReference>
<dbReference type="EMBL" id="JBDKWZ010000013">
    <property type="protein sequence ID" value="MEN7550325.1"/>
    <property type="molecule type" value="Genomic_DNA"/>
</dbReference>
<evidence type="ECO:0000313" key="5">
    <source>
        <dbReference type="Proteomes" id="UP001403385"/>
    </source>
</evidence>
<comment type="similarity">
    <text evidence="3">Belongs to the arginase family.</text>
</comment>
<dbReference type="PROSITE" id="PS51409">
    <property type="entry name" value="ARGINASE_2"/>
    <property type="match status" value="1"/>
</dbReference>
<evidence type="ECO:0000256" key="1">
    <source>
        <dbReference type="ARBA" id="ARBA00022723"/>
    </source>
</evidence>
<keyword evidence="1" id="KW-0479">Metal-binding</keyword>
<proteinExistence type="inferred from homology"/>
<dbReference type="Gene3D" id="3.40.800.10">
    <property type="entry name" value="Ureohydrolase domain"/>
    <property type="match status" value="1"/>
</dbReference>
<keyword evidence="5" id="KW-1185">Reference proteome</keyword>
<dbReference type="GO" id="GO:0033389">
    <property type="term" value="P:putrescine biosynthetic process from arginine, via agmatine"/>
    <property type="evidence" value="ECO:0007669"/>
    <property type="project" value="TreeGrafter"/>
</dbReference>
<name>A0AAW9SEX5_9BACT</name>
<dbReference type="RefSeq" id="WP_346823107.1">
    <property type="nucleotide sequence ID" value="NZ_JBDKWZ010000013.1"/>
</dbReference>
<sequence length="385" mass="43814">MSFEFFFEALGKGQLEKYTALEGLASKINIYGNQLPEWKEADIALLGVMEYRGASYQAPNKDSLSLLRKEFYRLKPFTKECKIVDLGNLRLGPTLEESYLRLKEVCEILLSHNTLPVILGGSHDLDYAQFRGYESLDKIISVVTVDSKVDLDVNAKTKTGNHTTDILMHQPNYLFDYNHLAYQRYLNPIEVLNTLEKLNFDMTSVGQIHGNLEEIEPIIRSGDMLSFDLSAIKASDAPGNAQAFAFGLTSEEACQICWYAGLNEKLTSLGIYEYNADLDPQHHTAQTVAVMLWYFIEGFGHRQIEYSFKSNFHVKYIVHLGDTGQDLVFYKSKSTEKWWMEVGLKHTSGEVQRNIIIPCSYKDYELANKGILPERWLKAVGKLGE</sequence>
<dbReference type="PANTHER" id="PTHR11358">
    <property type="entry name" value="ARGINASE/AGMATINASE"/>
    <property type="match status" value="1"/>
</dbReference>
<dbReference type="InterPro" id="IPR006035">
    <property type="entry name" value="Ureohydrolase"/>
</dbReference>
<dbReference type="Proteomes" id="UP001403385">
    <property type="component" value="Unassembled WGS sequence"/>
</dbReference>
<dbReference type="GO" id="GO:0046872">
    <property type="term" value="F:metal ion binding"/>
    <property type="evidence" value="ECO:0007669"/>
    <property type="project" value="UniProtKB-KW"/>
</dbReference>
<comment type="caution">
    <text evidence="4">The sequence shown here is derived from an EMBL/GenBank/DDBJ whole genome shotgun (WGS) entry which is preliminary data.</text>
</comment>
<organism evidence="4 5">
    <name type="scientific">Rapidithrix thailandica</name>
    <dbReference type="NCBI Taxonomy" id="413964"/>
    <lineage>
        <taxon>Bacteria</taxon>
        <taxon>Pseudomonadati</taxon>
        <taxon>Bacteroidota</taxon>
        <taxon>Cytophagia</taxon>
        <taxon>Cytophagales</taxon>
        <taxon>Flammeovirgaceae</taxon>
        <taxon>Rapidithrix</taxon>
    </lineage>
</organism>
<dbReference type="AlphaFoldDB" id="A0AAW9SEX5"/>
<keyword evidence="2" id="KW-0378">Hydrolase</keyword>
<accession>A0AAW9SEX5</accession>
<dbReference type="Pfam" id="PF00491">
    <property type="entry name" value="Arginase"/>
    <property type="match status" value="1"/>
</dbReference>
<dbReference type="PANTHER" id="PTHR11358:SF26">
    <property type="entry name" value="GUANIDINO ACID HYDROLASE, MITOCHONDRIAL"/>
    <property type="match status" value="1"/>
</dbReference>
<protein>
    <submittedName>
        <fullName evidence="4">Formimidoylglutamase</fullName>
    </submittedName>
</protein>
<dbReference type="CDD" id="cd09988">
    <property type="entry name" value="Formimidoylglutamase"/>
    <property type="match status" value="1"/>
</dbReference>
<reference evidence="4 5" key="1">
    <citation type="submission" date="2024-04" db="EMBL/GenBank/DDBJ databases">
        <title>Novel genus in family Flammeovirgaceae.</title>
        <authorList>
            <person name="Nguyen T.H."/>
            <person name="Vuong T.Q."/>
            <person name="Le H."/>
            <person name="Kim S.-G."/>
        </authorList>
    </citation>
    <scope>NUCLEOTIDE SEQUENCE [LARGE SCALE GENOMIC DNA]</scope>
    <source>
        <strain evidence="4 5">JCM 23209</strain>
    </source>
</reference>
<evidence type="ECO:0000313" key="4">
    <source>
        <dbReference type="EMBL" id="MEN7550325.1"/>
    </source>
</evidence>
<evidence type="ECO:0000256" key="2">
    <source>
        <dbReference type="ARBA" id="ARBA00022801"/>
    </source>
</evidence>
<dbReference type="SUPFAM" id="SSF52768">
    <property type="entry name" value="Arginase/deacetylase"/>
    <property type="match status" value="1"/>
</dbReference>
<dbReference type="GO" id="GO:0008783">
    <property type="term" value="F:agmatinase activity"/>
    <property type="evidence" value="ECO:0007669"/>
    <property type="project" value="TreeGrafter"/>
</dbReference>
<gene>
    <name evidence="4" type="ORF">AAG747_20570</name>
</gene>